<dbReference type="Proteomes" id="UP001064048">
    <property type="component" value="Chromosome 24"/>
</dbReference>
<gene>
    <name evidence="1" type="ORF">MSG28_013831</name>
</gene>
<keyword evidence="2" id="KW-1185">Reference proteome</keyword>
<organism evidence="1 2">
    <name type="scientific">Choristoneura fumiferana</name>
    <name type="common">Spruce budworm moth</name>
    <name type="synonym">Archips fumiferana</name>
    <dbReference type="NCBI Taxonomy" id="7141"/>
    <lineage>
        <taxon>Eukaryota</taxon>
        <taxon>Metazoa</taxon>
        <taxon>Ecdysozoa</taxon>
        <taxon>Arthropoda</taxon>
        <taxon>Hexapoda</taxon>
        <taxon>Insecta</taxon>
        <taxon>Pterygota</taxon>
        <taxon>Neoptera</taxon>
        <taxon>Endopterygota</taxon>
        <taxon>Lepidoptera</taxon>
        <taxon>Glossata</taxon>
        <taxon>Ditrysia</taxon>
        <taxon>Tortricoidea</taxon>
        <taxon>Tortricidae</taxon>
        <taxon>Tortricinae</taxon>
        <taxon>Choristoneura</taxon>
    </lineage>
</organism>
<reference evidence="1 2" key="1">
    <citation type="journal article" date="2022" name="Genome Biol. Evol.">
        <title>The Spruce Budworm Genome: Reconstructing the Evolutionary History of Antifreeze Proteins.</title>
        <authorList>
            <person name="Beliveau C."/>
            <person name="Gagne P."/>
            <person name="Picq S."/>
            <person name="Vernygora O."/>
            <person name="Keeling C.I."/>
            <person name="Pinkney K."/>
            <person name="Doucet D."/>
            <person name="Wen F."/>
            <person name="Johnston J.S."/>
            <person name="Maaroufi H."/>
            <person name="Boyle B."/>
            <person name="Laroche J."/>
            <person name="Dewar K."/>
            <person name="Juretic N."/>
            <person name="Blackburn G."/>
            <person name="Nisole A."/>
            <person name="Brunet B."/>
            <person name="Brandao M."/>
            <person name="Lumley L."/>
            <person name="Duan J."/>
            <person name="Quan G."/>
            <person name="Lucarotti C.J."/>
            <person name="Roe A.D."/>
            <person name="Sperling F.A.H."/>
            <person name="Levesque R.C."/>
            <person name="Cusson M."/>
        </authorList>
    </citation>
    <scope>NUCLEOTIDE SEQUENCE [LARGE SCALE GENOMIC DNA]</scope>
    <source>
        <strain evidence="1">Glfc:IPQL:Cfum</strain>
    </source>
</reference>
<comment type="caution">
    <text evidence="1">The sequence shown here is derived from an EMBL/GenBank/DDBJ whole genome shotgun (WGS) entry which is preliminary data.</text>
</comment>
<name>A0ACC0K938_CHOFU</name>
<sequence length="445" mass="49306">MPTLACSCGILFAFIAGGVLSAHTLSLSMAAPPAVLLVSLVWLPETPSYLISVGRMQDAAKVICWLDGSDFREDLTDAIEQQEVMIRTEPSRRDSDALTPMLMRSRSEGTSEGTERSVCRDLFRHRRSRRALISCCLLLTAAAGSGAGAVNSFGIAVLSHSGHALPALNLTAYNITVYNGTVSRGWQETAETGSVLCGTALVLGAAVATATVDRLGRKVLLLISCFGIALCLTILGIYCDPRLNMYSWYTHQLWPYKKSITNREKNNDNLTSINMISETLMYSNLNDTDENSKPFYRVTEKNNSIDEGYVQVVQNATEEVKDKSIWPTVILLSMLVFLYNIGLGSVPYVLISELFSPRIRTLASSLLISWMWLSSFFTLRYFGTLATAIGLHGTFYFGASITFLISWYIYLIIPETRGKNQKQIDELLDGPLFVHVKKRRKVNQT</sequence>
<protein>
    <submittedName>
        <fullName evidence="1">Uncharacterized protein</fullName>
    </submittedName>
</protein>
<evidence type="ECO:0000313" key="2">
    <source>
        <dbReference type="Proteomes" id="UP001064048"/>
    </source>
</evidence>
<dbReference type="EMBL" id="CM046124">
    <property type="protein sequence ID" value="KAI8432921.1"/>
    <property type="molecule type" value="Genomic_DNA"/>
</dbReference>
<proteinExistence type="predicted"/>
<evidence type="ECO:0000313" key="1">
    <source>
        <dbReference type="EMBL" id="KAI8432921.1"/>
    </source>
</evidence>
<accession>A0ACC0K938</accession>